<gene>
    <name evidence="2" type="ORF">NCCP691_20840</name>
</gene>
<dbReference type="EMBL" id="BPMK01000008">
    <property type="protein sequence ID" value="GIZ52070.1"/>
    <property type="molecule type" value="Genomic_DNA"/>
</dbReference>
<feature type="domain" description="Methyltransferase type 11" evidence="1">
    <location>
        <begin position="57"/>
        <end position="151"/>
    </location>
</feature>
<evidence type="ECO:0000313" key="3">
    <source>
        <dbReference type="Proteomes" id="UP000887222"/>
    </source>
</evidence>
<evidence type="ECO:0000259" key="1">
    <source>
        <dbReference type="Pfam" id="PF08241"/>
    </source>
</evidence>
<dbReference type="Gene3D" id="3.40.50.150">
    <property type="entry name" value="Vaccinia Virus protein VP39"/>
    <property type="match status" value="1"/>
</dbReference>
<dbReference type="Proteomes" id="UP000887222">
    <property type="component" value="Unassembled WGS sequence"/>
</dbReference>
<name>A0ABQ4Q5J0_9BURK</name>
<dbReference type="CDD" id="cd02440">
    <property type="entry name" value="AdoMet_MTases"/>
    <property type="match status" value="1"/>
</dbReference>
<dbReference type="Pfam" id="PF08241">
    <property type="entry name" value="Methyltransf_11"/>
    <property type="match status" value="1"/>
</dbReference>
<dbReference type="InterPro" id="IPR029063">
    <property type="entry name" value="SAM-dependent_MTases_sf"/>
</dbReference>
<dbReference type="PANTHER" id="PTHR43591:SF24">
    <property type="entry name" value="2-METHOXY-6-POLYPRENYL-1,4-BENZOQUINOL METHYLASE, MITOCHONDRIAL"/>
    <property type="match status" value="1"/>
</dbReference>
<comment type="caution">
    <text evidence="2">The sequence shown here is derived from an EMBL/GenBank/DDBJ whole genome shotgun (WGS) entry which is preliminary data.</text>
</comment>
<dbReference type="PANTHER" id="PTHR43591">
    <property type="entry name" value="METHYLTRANSFERASE"/>
    <property type="match status" value="1"/>
</dbReference>
<sequence length="279" mass="30563">MSTDTAMMESTAEMQALKDKLKATWMSGDYGHFAKYLEPGALDFLERLAIPPGTKMLDVACGAGQIAIPAARAGVRVTGVDIAANLIAQARERARTEGLDVQFEEGDAEALPFADASFDIVVSLIGAMFAPRPELVAAELLRVCRPGGRIAMANWTPEGHVGQMFKIIGRHVPPPPLMTPPPKWGDEATVRERLGRGTRSLQLTKRRYPMVYPFPPAEVVEFFCTYYGPTVRARAALDPQGQQALLRDLEQLWRANNLATDGTTHVEAEYLEVNAIREG</sequence>
<protein>
    <recommendedName>
        <fullName evidence="1">Methyltransferase type 11 domain-containing protein</fullName>
    </recommendedName>
</protein>
<evidence type="ECO:0000313" key="2">
    <source>
        <dbReference type="EMBL" id="GIZ52070.1"/>
    </source>
</evidence>
<dbReference type="SUPFAM" id="SSF53335">
    <property type="entry name" value="S-adenosyl-L-methionine-dependent methyltransferases"/>
    <property type="match status" value="1"/>
</dbReference>
<proteinExistence type="predicted"/>
<dbReference type="InterPro" id="IPR013216">
    <property type="entry name" value="Methyltransf_11"/>
</dbReference>
<reference evidence="2 3" key="1">
    <citation type="journal article" date="2022" name="Int. J. Syst. Evol. Microbiol.">
        <title>Noviherbaspirillum aridicola sp. nov., isolated from an arid soil in Pakistan.</title>
        <authorList>
            <person name="Khan I.U."/>
            <person name="Saqib M."/>
            <person name="Amin A."/>
            <person name="Hussain F."/>
            <person name="Li L."/>
            <person name="Liu Y.H."/>
            <person name="Fang B.Z."/>
            <person name="Ahmed I."/>
            <person name="Li W.J."/>
        </authorList>
    </citation>
    <scope>NUCLEOTIDE SEQUENCE [LARGE SCALE GENOMIC DNA]</scope>
    <source>
        <strain evidence="2 3">NCCP-691</strain>
    </source>
</reference>
<accession>A0ABQ4Q5J0</accession>
<keyword evidence="3" id="KW-1185">Reference proteome</keyword>
<organism evidence="2 3">
    <name type="scientific">Noviherbaspirillum aridicola</name>
    <dbReference type="NCBI Taxonomy" id="2849687"/>
    <lineage>
        <taxon>Bacteria</taxon>
        <taxon>Pseudomonadati</taxon>
        <taxon>Pseudomonadota</taxon>
        <taxon>Betaproteobacteria</taxon>
        <taxon>Burkholderiales</taxon>
        <taxon>Oxalobacteraceae</taxon>
        <taxon>Noviherbaspirillum</taxon>
    </lineage>
</organism>